<evidence type="ECO:0000256" key="3">
    <source>
        <dbReference type="RuleBase" id="RU003829"/>
    </source>
</evidence>
<reference evidence="6" key="1">
    <citation type="submission" date="2021-03" db="EMBL/GenBank/DDBJ databases">
        <authorList>
            <person name="Li Z."/>
            <person name="Yang C."/>
        </authorList>
    </citation>
    <scope>NUCLEOTIDE SEQUENCE</scope>
    <source>
        <strain evidence="6">Dzin_1.0</strain>
        <tissue evidence="6">Leaf</tissue>
    </source>
</reference>
<feature type="domain" description="Cullin family profile" evidence="5">
    <location>
        <begin position="341"/>
        <end position="444"/>
    </location>
</feature>
<evidence type="ECO:0000259" key="5">
    <source>
        <dbReference type="PROSITE" id="PS50069"/>
    </source>
</evidence>
<dbReference type="InterPro" id="IPR016159">
    <property type="entry name" value="Cullin_repeat-like_dom_sf"/>
</dbReference>
<proteinExistence type="inferred from homology"/>
<dbReference type="InterPro" id="IPR045093">
    <property type="entry name" value="Cullin"/>
</dbReference>
<dbReference type="InterPro" id="IPR016158">
    <property type="entry name" value="Cullin_homology"/>
</dbReference>
<dbReference type="Proteomes" id="UP001085076">
    <property type="component" value="Miscellaneous, Linkage group lg04"/>
</dbReference>
<dbReference type="Gene3D" id="1.20.1310.10">
    <property type="entry name" value="Cullin Repeats"/>
    <property type="match status" value="2"/>
</dbReference>
<feature type="domain" description="Cullin family profile" evidence="5">
    <location>
        <begin position="1"/>
        <end position="66"/>
    </location>
</feature>
<evidence type="ECO:0000256" key="4">
    <source>
        <dbReference type="SAM" id="MobiDB-lite"/>
    </source>
</evidence>
<dbReference type="SUPFAM" id="SSF75632">
    <property type="entry name" value="Cullin homology domain"/>
    <property type="match status" value="2"/>
</dbReference>
<sequence length="467" mass="54288">MINDFSLTKESKIDFKNFMEKHRHEKSDDHSVDMVVSVLNARLWPSLSSSALRLPPELAHGVEPIELMLTAYRASALMLFIDSETLSFSNIKTQLNLQENDLIGVLHSLSCSKYKILNKEPNSKNVSWKDIFKFKSDFTNTKQMIKVSLPPINHKEGITQNSHIHRCYAIDAAIVQIMKNRKEIRELDQRVRHNERYYRQRFFLILSNITFLRSHFALYEVGPSLFHRLVEECLKWEKDRVSHYLHSSSEQKLLKIVQHALLSIHAIQLLENEQSGCHALLRDDKVDDLSRMNRLFCRIPHGLDIVFRIFEEHVKVEVAALVKQVEDTASNKEDCIMEVIKLHDKYLAHVDACFQNQFLFHKANCDAIKGSEISHDIAFENTLEKVVKLLDYVADKDLFAESCRLKLSKKVLWSLSDCDFEKGFLAKLRRQHGHLVTSKMERMVPRPSADEKQEVTKLTKSESEIFD</sequence>
<dbReference type="GO" id="GO:0006511">
    <property type="term" value="P:ubiquitin-dependent protein catabolic process"/>
    <property type="evidence" value="ECO:0007669"/>
    <property type="project" value="InterPro"/>
</dbReference>
<evidence type="ECO:0000256" key="2">
    <source>
        <dbReference type="PROSITE-ProRule" id="PRU00330"/>
    </source>
</evidence>
<dbReference type="InterPro" id="IPR001373">
    <property type="entry name" value="Cullin_N"/>
</dbReference>
<comment type="similarity">
    <text evidence="1 2 3">Belongs to the cullin family.</text>
</comment>
<name>A0A9D5CQ52_9LILI</name>
<dbReference type="AlphaFoldDB" id="A0A9D5CQ52"/>
<evidence type="ECO:0000313" key="7">
    <source>
        <dbReference type="Proteomes" id="UP001085076"/>
    </source>
</evidence>
<dbReference type="SUPFAM" id="SSF74788">
    <property type="entry name" value="Cullin repeat-like"/>
    <property type="match status" value="1"/>
</dbReference>
<dbReference type="InterPro" id="IPR036317">
    <property type="entry name" value="Cullin_homology_sf"/>
</dbReference>
<feature type="region of interest" description="Disordered" evidence="4">
    <location>
        <begin position="445"/>
        <end position="467"/>
    </location>
</feature>
<dbReference type="EMBL" id="JAGGNH010000004">
    <property type="protein sequence ID" value="KAJ0976180.1"/>
    <property type="molecule type" value="Genomic_DNA"/>
</dbReference>
<organism evidence="6 7">
    <name type="scientific">Dioscorea zingiberensis</name>
    <dbReference type="NCBI Taxonomy" id="325984"/>
    <lineage>
        <taxon>Eukaryota</taxon>
        <taxon>Viridiplantae</taxon>
        <taxon>Streptophyta</taxon>
        <taxon>Embryophyta</taxon>
        <taxon>Tracheophyta</taxon>
        <taxon>Spermatophyta</taxon>
        <taxon>Magnoliopsida</taxon>
        <taxon>Liliopsida</taxon>
        <taxon>Dioscoreales</taxon>
        <taxon>Dioscoreaceae</taxon>
        <taxon>Dioscorea</taxon>
    </lineage>
</organism>
<dbReference type="PANTHER" id="PTHR11932">
    <property type="entry name" value="CULLIN"/>
    <property type="match status" value="1"/>
</dbReference>
<comment type="caution">
    <text evidence="6">The sequence shown here is derived from an EMBL/GenBank/DDBJ whole genome shotgun (WGS) entry which is preliminary data.</text>
</comment>
<dbReference type="Gene3D" id="3.30.230.130">
    <property type="entry name" value="Cullin, Chain C, Domain 2"/>
    <property type="match status" value="1"/>
</dbReference>
<accession>A0A9D5CQ52</accession>
<evidence type="ECO:0000313" key="6">
    <source>
        <dbReference type="EMBL" id="KAJ0976180.1"/>
    </source>
</evidence>
<keyword evidence="7" id="KW-1185">Reference proteome</keyword>
<dbReference type="OrthoDB" id="27073at2759"/>
<reference evidence="6" key="2">
    <citation type="journal article" date="2022" name="Hortic Res">
        <title>The genome of Dioscorea zingiberensis sheds light on the biosynthesis, origin and evolution of the medicinally important diosgenin saponins.</title>
        <authorList>
            <person name="Li Y."/>
            <person name="Tan C."/>
            <person name="Li Z."/>
            <person name="Guo J."/>
            <person name="Li S."/>
            <person name="Chen X."/>
            <person name="Wang C."/>
            <person name="Dai X."/>
            <person name="Yang H."/>
            <person name="Song W."/>
            <person name="Hou L."/>
            <person name="Xu J."/>
            <person name="Tong Z."/>
            <person name="Xu A."/>
            <person name="Yuan X."/>
            <person name="Wang W."/>
            <person name="Yang Q."/>
            <person name="Chen L."/>
            <person name="Sun Z."/>
            <person name="Wang K."/>
            <person name="Pan B."/>
            <person name="Chen J."/>
            <person name="Bao Y."/>
            <person name="Liu F."/>
            <person name="Qi X."/>
            <person name="Gang D.R."/>
            <person name="Wen J."/>
            <person name="Li J."/>
        </authorList>
    </citation>
    <scope>NUCLEOTIDE SEQUENCE</scope>
    <source>
        <strain evidence="6">Dzin_1.0</strain>
    </source>
</reference>
<protein>
    <recommendedName>
        <fullName evidence="5">Cullin family profile domain-containing protein</fullName>
    </recommendedName>
</protein>
<dbReference type="Gene3D" id="6.10.280.240">
    <property type="match status" value="1"/>
</dbReference>
<dbReference type="Pfam" id="PF26557">
    <property type="entry name" value="Cullin_AB"/>
    <property type="match status" value="1"/>
</dbReference>
<evidence type="ECO:0000256" key="1">
    <source>
        <dbReference type="ARBA" id="ARBA00006019"/>
    </source>
</evidence>
<dbReference type="InterPro" id="IPR059120">
    <property type="entry name" value="Cullin-like_AB"/>
</dbReference>
<dbReference type="Pfam" id="PF00888">
    <property type="entry name" value="Cullin"/>
    <property type="match status" value="2"/>
</dbReference>
<dbReference type="PROSITE" id="PS50069">
    <property type="entry name" value="CULLIN_2"/>
    <property type="match status" value="2"/>
</dbReference>
<dbReference type="GO" id="GO:0031625">
    <property type="term" value="F:ubiquitin protein ligase binding"/>
    <property type="evidence" value="ECO:0007669"/>
    <property type="project" value="InterPro"/>
</dbReference>
<gene>
    <name evidence="6" type="ORF">J5N97_018145</name>
</gene>